<organism evidence="1 2">
    <name type="scientific">Batillaria attramentaria</name>
    <dbReference type="NCBI Taxonomy" id="370345"/>
    <lineage>
        <taxon>Eukaryota</taxon>
        <taxon>Metazoa</taxon>
        <taxon>Spiralia</taxon>
        <taxon>Lophotrochozoa</taxon>
        <taxon>Mollusca</taxon>
        <taxon>Gastropoda</taxon>
        <taxon>Caenogastropoda</taxon>
        <taxon>Sorbeoconcha</taxon>
        <taxon>Cerithioidea</taxon>
        <taxon>Batillariidae</taxon>
        <taxon>Batillaria</taxon>
    </lineage>
</organism>
<accession>A0ABD0L9Q8</accession>
<gene>
    <name evidence="1" type="ORF">BaRGS_00012727</name>
</gene>
<dbReference type="AlphaFoldDB" id="A0ABD0L9Q8"/>
<evidence type="ECO:0000313" key="2">
    <source>
        <dbReference type="Proteomes" id="UP001519460"/>
    </source>
</evidence>
<name>A0ABD0L9Q8_9CAEN</name>
<dbReference type="EMBL" id="JACVVK020000070">
    <property type="protein sequence ID" value="KAK7496026.1"/>
    <property type="molecule type" value="Genomic_DNA"/>
</dbReference>
<keyword evidence="2" id="KW-1185">Reference proteome</keyword>
<evidence type="ECO:0000313" key="1">
    <source>
        <dbReference type="EMBL" id="KAK7496026.1"/>
    </source>
</evidence>
<reference evidence="1 2" key="1">
    <citation type="journal article" date="2023" name="Sci. Data">
        <title>Genome assembly of the Korean intertidal mud-creeper Batillaria attramentaria.</title>
        <authorList>
            <person name="Patra A.K."/>
            <person name="Ho P.T."/>
            <person name="Jun S."/>
            <person name="Lee S.J."/>
            <person name="Kim Y."/>
            <person name="Won Y.J."/>
        </authorList>
    </citation>
    <scope>NUCLEOTIDE SEQUENCE [LARGE SCALE GENOMIC DNA]</scope>
    <source>
        <strain evidence="1">Wonlab-2016</strain>
    </source>
</reference>
<comment type="caution">
    <text evidence="1">The sequence shown here is derived from an EMBL/GenBank/DDBJ whole genome shotgun (WGS) entry which is preliminary data.</text>
</comment>
<sequence>METSFGTLRPATLCGDVMWHVTPGISLWRRHVARYARHLSVETSCGTLRPASLCGDVIWHVTPGHLSVETSCGTLRPASLCGDVMWHVTADISLWRHHLARYGPGISLWRRH</sequence>
<proteinExistence type="predicted"/>
<protein>
    <submittedName>
        <fullName evidence="1">Uncharacterized protein</fullName>
    </submittedName>
</protein>
<dbReference type="Proteomes" id="UP001519460">
    <property type="component" value="Unassembled WGS sequence"/>
</dbReference>